<dbReference type="RefSeq" id="WP_201693991.1">
    <property type="nucleotide sequence ID" value="NZ_CAJHCQ010000001.1"/>
</dbReference>
<reference evidence="8 9" key="1">
    <citation type="submission" date="2020-10" db="EMBL/GenBank/DDBJ databases">
        <authorList>
            <person name="Peeters C."/>
        </authorList>
    </citation>
    <scope>NUCLEOTIDE SEQUENCE [LARGE SCALE GENOMIC DNA]</scope>
    <source>
        <strain evidence="8 9">LMG 27952</strain>
    </source>
</reference>
<comment type="similarity">
    <text evidence="2">Belongs to the GtrA family.</text>
</comment>
<keyword evidence="5 6" id="KW-0472">Membrane</keyword>
<evidence type="ECO:0000313" key="9">
    <source>
        <dbReference type="Proteomes" id="UP000656319"/>
    </source>
</evidence>
<feature type="domain" description="GtrA/DPMS transmembrane" evidence="7">
    <location>
        <begin position="13"/>
        <end position="126"/>
    </location>
</feature>
<comment type="caution">
    <text evidence="8">The sequence shown here is derived from an EMBL/GenBank/DDBJ whole genome shotgun (WGS) entry which is preliminary data.</text>
</comment>
<keyword evidence="4 6" id="KW-1133">Transmembrane helix</keyword>
<evidence type="ECO:0000256" key="4">
    <source>
        <dbReference type="ARBA" id="ARBA00022989"/>
    </source>
</evidence>
<dbReference type="PANTHER" id="PTHR38459">
    <property type="entry name" value="PROPHAGE BACTOPRENOL-LINKED GLUCOSE TRANSLOCASE HOMOLOG"/>
    <property type="match status" value="1"/>
</dbReference>
<feature type="transmembrane region" description="Helical" evidence="6">
    <location>
        <begin position="38"/>
        <end position="56"/>
    </location>
</feature>
<evidence type="ECO:0000256" key="3">
    <source>
        <dbReference type="ARBA" id="ARBA00022692"/>
    </source>
</evidence>
<keyword evidence="9" id="KW-1185">Reference proteome</keyword>
<evidence type="ECO:0000256" key="2">
    <source>
        <dbReference type="ARBA" id="ARBA00009399"/>
    </source>
</evidence>
<organism evidence="8 9">
    <name type="scientific">Paraburkholderia hiiakae</name>
    <dbReference type="NCBI Taxonomy" id="1081782"/>
    <lineage>
        <taxon>Bacteria</taxon>
        <taxon>Pseudomonadati</taxon>
        <taxon>Pseudomonadota</taxon>
        <taxon>Betaproteobacteria</taxon>
        <taxon>Burkholderiales</taxon>
        <taxon>Burkholderiaceae</taxon>
        <taxon>Paraburkholderia</taxon>
    </lineage>
</organism>
<dbReference type="InterPro" id="IPR051401">
    <property type="entry name" value="GtrA_CellWall_Glycosyl"/>
</dbReference>
<gene>
    <name evidence="8" type="ORF">LMG27952_00347</name>
</gene>
<feature type="transmembrane region" description="Helical" evidence="6">
    <location>
        <begin position="100"/>
        <end position="120"/>
    </location>
</feature>
<dbReference type="Pfam" id="PF04138">
    <property type="entry name" value="GtrA_DPMS_TM"/>
    <property type="match status" value="1"/>
</dbReference>
<evidence type="ECO:0000313" key="8">
    <source>
        <dbReference type="EMBL" id="CAD6510129.1"/>
    </source>
</evidence>
<sequence length="140" mass="14954">MFSTRVALKFVTYASIGALGTAAQFLTLYLVVRSGWSNAVTGTVMGGTVGAAVNYVLNRRITFKTRIRHLSTLPKFLAIASLGVVVSGLTMKALTDIVHLNYMIAQIGVSGVVLLLTFFLNSIWTFGTRSAIPDAGSTHV</sequence>
<evidence type="ECO:0000256" key="6">
    <source>
        <dbReference type="SAM" id="Phobius"/>
    </source>
</evidence>
<dbReference type="InterPro" id="IPR007267">
    <property type="entry name" value="GtrA_DPMS_TM"/>
</dbReference>
<comment type="subcellular location">
    <subcellularLocation>
        <location evidence="1">Membrane</location>
        <topology evidence="1">Multi-pass membrane protein</topology>
    </subcellularLocation>
</comment>
<evidence type="ECO:0000256" key="5">
    <source>
        <dbReference type="ARBA" id="ARBA00023136"/>
    </source>
</evidence>
<name>A0ABN7HFQ2_9BURK</name>
<evidence type="ECO:0000256" key="1">
    <source>
        <dbReference type="ARBA" id="ARBA00004141"/>
    </source>
</evidence>
<evidence type="ECO:0000259" key="7">
    <source>
        <dbReference type="Pfam" id="PF04138"/>
    </source>
</evidence>
<proteinExistence type="inferred from homology"/>
<feature type="transmembrane region" description="Helical" evidence="6">
    <location>
        <begin position="76"/>
        <end position="94"/>
    </location>
</feature>
<feature type="transmembrane region" description="Helical" evidence="6">
    <location>
        <begin position="12"/>
        <end position="32"/>
    </location>
</feature>
<keyword evidence="3 6" id="KW-0812">Transmembrane</keyword>
<dbReference type="Proteomes" id="UP000656319">
    <property type="component" value="Unassembled WGS sequence"/>
</dbReference>
<protein>
    <recommendedName>
        <fullName evidence="7">GtrA/DPMS transmembrane domain-containing protein</fullName>
    </recommendedName>
</protein>
<dbReference type="PANTHER" id="PTHR38459:SF1">
    <property type="entry name" value="PROPHAGE BACTOPRENOL-LINKED GLUCOSE TRANSLOCASE HOMOLOG"/>
    <property type="match status" value="1"/>
</dbReference>
<dbReference type="EMBL" id="CAJHCQ010000001">
    <property type="protein sequence ID" value="CAD6510129.1"/>
    <property type="molecule type" value="Genomic_DNA"/>
</dbReference>
<accession>A0ABN7HFQ2</accession>